<protein>
    <submittedName>
        <fullName evidence="3">MBL fold metallo-hydrolase</fullName>
    </submittedName>
</protein>
<dbReference type="InterPro" id="IPR001279">
    <property type="entry name" value="Metallo-B-lactamas"/>
</dbReference>
<accession>A0ABW7A1Y8</accession>
<dbReference type="Proteomes" id="UP001604002">
    <property type="component" value="Unassembled WGS sequence"/>
</dbReference>
<dbReference type="PANTHER" id="PTHR43546:SF9">
    <property type="entry name" value="L-ASCORBATE-6-PHOSPHATE LACTONASE ULAG-RELATED"/>
    <property type="match status" value="1"/>
</dbReference>
<dbReference type="Pfam" id="PF12706">
    <property type="entry name" value="Lactamase_B_2"/>
    <property type="match status" value="1"/>
</dbReference>
<dbReference type="RefSeq" id="WP_393993595.1">
    <property type="nucleotide sequence ID" value="NZ_JBAFVH010000009.1"/>
</dbReference>
<organism evidence="3 4">
    <name type="scientific">Xanthobacter oligotrophicus</name>
    <dbReference type="NCBI Taxonomy" id="2607286"/>
    <lineage>
        <taxon>Bacteria</taxon>
        <taxon>Pseudomonadati</taxon>
        <taxon>Pseudomonadota</taxon>
        <taxon>Alphaproteobacteria</taxon>
        <taxon>Hyphomicrobiales</taxon>
        <taxon>Xanthobacteraceae</taxon>
        <taxon>Xanthobacter</taxon>
    </lineage>
</organism>
<gene>
    <name evidence="3" type="ORF">V5F32_17160</name>
</gene>
<dbReference type="SUPFAM" id="SSF56281">
    <property type="entry name" value="Metallo-hydrolase/oxidoreductase"/>
    <property type="match status" value="1"/>
</dbReference>
<evidence type="ECO:0000259" key="2">
    <source>
        <dbReference type="Pfam" id="PF12706"/>
    </source>
</evidence>
<keyword evidence="4" id="KW-1185">Reference proteome</keyword>
<proteinExistence type="predicted"/>
<reference evidence="3 4" key="1">
    <citation type="submission" date="2024-02" db="EMBL/GenBank/DDBJ databases">
        <title>Expansion and revision of Xanthobacter and proposal of Roseixanthobacter gen. nov.</title>
        <authorList>
            <person name="Soltysiak M.P.M."/>
            <person name="Jalihal A."/>
            <person name="Ory A."/>
            <person name="Chrisophersen C."/>
            <person name="Lee A.D."/>
            <person name="Boulton J."/>
            <person name="Springer M."/>
        </authorList>
    </citation>
    <scope>NUCLEOTIDE SEQUENCE [LARGE SCALE GENOMIC DNA]</scope>
    <source>
        <strain evidence="3 4">23A</strain>
    </source>
</reference>
<keyword evidence="1" id="KW-0378">Hydrolase</keyword>
<dbReference type="Gene3D" id="3.60.15.10">
    <property type="entry name" value="Ribonuclease Z/Hydroxyacylglutathione hydrolase-like"/>
    <property type="match status" value="1"/>
</dbReference>
<evidence type="ECO:0000313" key="3">
    <source>
        <dbReference type="EMBL" id="MFG1373908.1"/>
    </source>
</evidence>
<dbReference type="InterPro" id="IPR036866">
    <property type="entry name" value="RibonucZ/Hydroxyglut_hydro"/>
</dbReference>
<comment type="caution">
    <text evidence="3">The sequence shown here is derived from an EMBL/GenBank/DDBJ whole genome shotgun (WGS) entry which is preliminary data.</text>
</comment>
<dbReference type="PANTHER" id="PTHR43546">
    <property type="entry name" value="UPF0173 METAL-DEPENDENT HYDROLASE MJ1163-RELATED"/>
    <property type="match status" value="1"/>
</dbReference>
<feature type="domain" description="Metallo-beta-lactamase" evidence="2">
    <location>
        <begin position="26"/>
        <end position="227"/>
    </location>
</feature>
<sequence>MTSPSGDLTLTLIGGPTVLIETDGLRLVTDPTFDPPRLYQTAPVHFEKTVGPAIEAEAVLPLDAVLLSHDQHLDNLDHAGRALLPKAGTVFTTQVGATRLGGENVLALAPFETTTLDVPGKEPGKGPGRLFVTAAPARHGPPGIEPISGDVVGFLIGRDAPGDLLYVTGDTVFYEGVAEVARRFSPKVVIVFAGSAEPRGRFHMTMDANDALETANAFPNATLVAAHTDGWVHFKESATELAAAFATLGIADRLVTLEPGRARAFAA</sequence>
<evidence type="ECO:0000313" key="4">
    <source>
        <dbReference type="Proteomes" id="UP001604002"/>
    </source>
</evidence>
<dbReference type="EMBL" id="JBAFVH010000009">
    <property type="protein sequence ID" value="MFG1373908.1"/>
    <property type="molecule type" value="Genomic_DNA"/>
</dbReference>
<dbReference type="InterPro" id="IPR050114">
    <property type="entry name" value="UPF0173_UPF0282_UlaG_hydrolase"/>
</dbReference>
<name>A0ABW7A1Y8_9HYPH</name>
<evidence type="ECO:0000256" key="1">
    <source>
        <dbReference type="ARBA" id="ARBA00022801"/>
    </source>
</evidence>